<protein>
    <submittedName>
        <fullName evidence="1">Uncharacterized protein</fullName>
    </submittedName>
</protein>
<dbReference type="Proteomes" id="UP000276133">
    <property type="component" value="Unassembled WGS sequence"/>
</dbReference>
<dbReference type="AlphaFoldDB" id="A0A3M7QZ97"/>
<name>A0A3M7QZ97_BRAPC</name>
<reference evidence="1 2" key="1">
    <citation type="journal article" date="2018" name="Sci. Rep.">
        <title>Genomic signatures of local adaptation to the degree of environmental predictability in rotifers.</title>
        <authorList>
            <person name="Franch-Gras L."/>
            <person name="Hahn C."/>
            <person name="Garcia-Roger E.M."/>
            <person name="Carmona M.J."/>
            <person name="Serra M."/>
            <person name="Gomez A."/>
        </authorList>
    </citation>
    <scope>NUCLEOTIDE SEQUENCE [LARGE SCALE GENOMIC DNA]</scope>
    <source>
        <strain evidence="1">HYR1</strain>
    </source>
</reference>
<comment type="caution">
    <text evidence="1">The sequence shown here is derived from an EMBL/GenBank/DDBJ whole genome shotgun (WGS) entry which is preliminary data.</text>
</comment>
<accession>A0A3M7QZ97</accession>
<sequence>MINLEIKKFKFLKIAINNKRSKMTRNIANCFRREQRIHNLKINFHGSSDPSRNKNRLLEMSFFTLNELFSEDLLLGNIGEIQNFIIMQLRYFFKTI</sequence>
<dbReference type="EMBL" id="REGN01004705">
    <property type="protein sequence ID" value="RNA16444.1"/>
    <property type="molecule type" value="Genomic_DNA"/>
</dbReference>
<gene>
    <name evidence="1" type="ORF">BpHYR1_017862</name>
</gene>
<evidence type="ECO:0000313" key="2">
    <source>
        <dbReference type="Proteomes" id="UP000276133"/>
    </source>
</evidence>
<proteinExistence type="predicted"/>
<keyword evidence="2" id="KW-1185">Reference proteome</keyword>
<evidence type="ECO:0000313" key="1">
    <source>
        <dbReference type="EMBL" id="RNA16444.1"/>
    </source>
</evidence>
<organism evidence="1 2">
    <name type="scientific">Brachionus plicatilis</name>
    <name type="common">Marine rotifer</name>
    <name type="synonym">Brachionus muelleri</name>
    <dbReference type="NCBI Taxonomy" id="10195"/>
    <lineage>
        <taxon>Eukaryota</taxon>
        <taxon>Metazoa</taxon>
        <taxon>Spiralia</taxon>
        <taxon>Gnathifera</taxon>
        <taxon>Rotifera</taxon>
        <taxon>Eurotatoria</taxon>
        <taxon>Monogononta</taxon>
        <taxon>Pseudotrocha</taxon>
        <taxon>Ploima</taxon>
        <taxon>Brachionidae</taxon>
        <taxon>Brachionus</taxon>
    </lineage>
</organism>